<evidence type="ECO:0000313" key="3">
    <source>
        <dbReference type="Proteomes" id="UP000828390"/>
    </source>
</evidence>
<comment type="caution">
    <text evidence="2">The sequence shown here is derived from an EMBL/GenBank/DDBJ whole genome shotgun (WGS) entry which is preliminary data.</text>
</comment>
<organism evidence="2 3">
    <name type="scientific">Dreissena polymorpha</name>
    <name type="common">Zebra mussel</name>
    <name type="synonym">Mytilus polymorpha</name>
    <dbReference type="NCBI Taxonomy" id="45954"/>
    <lineage>
        <taxon>Eukaryota</taxon>
        <taxon>Metazoa</taxon>
        <taxon>Spiralia</taxon>
        <taxon>Lophotrochozoa</taxon>
        <taxon>Mollusca</taxon>
        <taxon>Bivalvia</taxon>
        <taxon>Autobranchia</taxon>
        <taxon>Heteroconchia</taxon>
        <taxon>Euheterodonta</taxon>
        <taxon>Imparidentia</taxon>
        <taxon>Neoheterodontei</taxon>
        <taxon>Myida</taxon>
        <taxon>Dreissenoidea</taxon>
        <taxon>Dreissenidae</taxon>
        <taxon>Dreissena</taxon>
    </lineage>
</organism>
<evidence type="ECO:0000256" key="1">
    <source>
        <dbReference type="SAM" id="SignalP"/>
    </source>
</evidence>
<evidence type="ECO:0000313" key="2">
    <source>
        <dbReference type="EMBL" id="KAH3815915.1"/>
    </source>
</evidence>
<keyword evidence="3" id="KW-1185">Reference proteome</keyword>
<accession>A0A9D4JKZ2</accession>
<sequence>MTTMIAASDVAFLNFLACFSDSDCLTSNSDCRNGLVCECVAGYSYHETTGACVTSKWAAIASRSDMININPFMPSV</sequence>
<dbReference type="AlphaFoldDB" id="A0A9D4JKZ2"/>
<reference evidence="2" key="2">
    <citation type="submission" date="2020-11" db="EMBL/GenBank/DDBJ databases">
        <authorList>
            <person name="McCartney M.A."/>
            <person name="Auch B."/>
            <person name="Kono T."/>
            <person name="Mallez S."/>
            <person name="Becker A."/>
            <person name="Gohl D.M."/>
            <person name="Silverstein K.A.T."/>
            <person name="Koren S."/>
            <person name="Bechman K.B."/>
            <person name="Herman A."/>
            <person name="Abrahante J.E."/>
            <person name="Garbe J."/>
        </authorList>
    </citation>
    <scope>NUCLEOTIDE SEQUENCE</scope>
    <source>
        <strain evidence="2">Duluth1</strain>
        <tissue evidence="2">Whole animal</tissue>
    </source>
</reference>
<evidence type="ECO:0008006" key="4">
    <source>
        <dbReference type="Google" id="ProtNLM"/>
    </source>
</evidence>
<name>A0A9D4JKZ2_DREPO</name>
<keyword evidence="1" id="KW-0732">Signal</keyword>
<protein>
    <recommendedName>
        <fullName evidence="4">EB domain-containing protein</fullName>
    </recommendedName>
</protein>
<reference evidence="2" key="1">
    <citation type="journal article" date="2019" name="bioRxiv">
        <title>The Genome of the Zebra Mussel, Dreissena polymorpha: A Resource for Invasive Species Research.</title>
        <authorList>
            <person name="McCartney M.A."/>
            <person name="Auch B."/>
            <person name="Kono T."/>
            <person name="Mallez S."/>
            <person name="Zhang Y."/>
            <person name="Obille A."/>
            <person name="Becker A."/>
            <person name="Abrahante J.E."/>
            <person name="Garbe J."/>
            <person name="Badalamenti J.P."/>
            <person name="Herman A."/>
            <person name="Mangelson H."/>
            <person name="Liachko I."/>
            <person name="Sullivan S."/>
            <person name="Sone E.D."/>
            <person name="Koren S."/>
            <person name="Silverstein K.A.T."/>
            <person name="Beckman K.B."/>
            <person name="Gohl D.M."/>
        </authorList>
    </citation>
    <scope>NUCLEOTIDE SEQUENCE</scope>
    <source>
        <strain evidence="2">Duluth1</strain>
        <tissue evidence="2">Whole animal</tissue>
    </source>
</reference>
<feature type="signal peptide" evidence="1">
    <location>
        <begin position="1"/>
        <end position="22"/>
    </location>
</feature>
<gene>
    <name evidence="2" type="ORF">DPMN_144452</name>
</gene>
<feature type="chain" id="PRO_5038811121" description="EB domain-containing protein" evidence="1">
    <location>
        <begin position="23"/>
        <end position="76"/>
    </location>
</feature>
<dbReference type="Proteomes" id="UP000828390">
    <property type="component" value="Unassembled WGS sequence"/>
</dbReference>
<proteinExistence type="predicted"/>
<dbReference type="EMBL" id="JAIWYP010000006">
    <property type="protein sequence ID" value="KAH3815915.1"/>
    <property type="molecule type" value="Genomic_DNA"/>
</dbReference>